<dbReference type="InterPro" id="IPR058031">
    <property type="entry name" value="AAA_lid_NorR"/>
</dbReference>
<evidence type="ECO:0000256" key="2">
    <source>
        <dbReference type="ARBA" id="ARBA00022840"/>
    </source>
</evidence>
<gene>
    <name evidence="9" type="ORF">FHS57_002662</name>
</gene>
<dbReference type="PROSITE" id="PS00675">
    <property type="entry name" value="SIGMA54_INTERACT_1"/>
    <property type="match status" value="1"/>
</dbReference>
<dbReference type="FunFam" id="3.40.50.300:FF:000006">
    <property type="entry name" value="DNA-binding transcriptional regulator NtrC"/>
    <property type="match status" value="1"/>
</dbReference>
<evidence type="ECO:0000313" key="9">
    <source>
        <dbReference type="EMBL" id="MBB3838656.1"/>
    </source>
</evidence>
<feature type="domain" description="Response regulatory" evidence="8">
    <location>
        <begin position="1"/>
        <end position="119"/>
    </location>
</feature>
<evidence type="ECO:0000259" key="8">
    <source>
        <dbReference type="PROSITE" id="PS50110"/>
    </source>
</evidence>
<dbReference type="InterPro" id="IPR009057">
    <property type="entry name" value="Homeodomain-like_sf"/>
</dbReference>
<dbReference type="SUPFAM" id="SSF52540">
    <property type="entry name" value="P-loop containing nucleoside triphosphate hydrolases"/>
    <property type="match status" value="1"/>
</dbReference>
<dbReference type="Gene3D" id="1.10.8.60">
    <property type="match status" value="1"/>
</dbReference>
<dbReference type="RefSeq" id="WP_183974306.1">
    <property type="nucleotide sequence ID" value="NZ_JACIBY010000005.1"/>
</dbReference>
<keyword evidence="10" id="KW-1185">Reference proteome</keyword>
<dbReference type="PANTHER" id="PTHR32071:SF57">
    <property type="entry name" value="C4-DICARBOXYLATE TRANSPORT TRANSCRIPTIONAL REGULATORY PROTEIN DCTD"/>
    <property type="match status" value="1"/>
</dbReference>
<dbReference type="InterPro" id="IPR027417">
    <property type="entry name" value="P-loop_NTPase"/>
</dbReference>
<keyword evidence="4" id="KW-0804">Transcription</keyword>
<dbReference type="Gene3D" id="3.40.50.2300">
    <property type="match status" value="1"/>
</dbReference>
<feature type="region of interest" description="Disordered" evidence="6">
    <location>
        <begin position="126"/>
        <end position="145"/>
    </location>
</feature>
<dbReference type="Pfam" id="PF00158">
    <property type="entry name" value="Sigma54_activat"/>
    <property type="match status" value="1"/>
</dbReference>
<dbReference type="Gene3D" id="1.10.10.60">
    <property type="entry name" value="Homeodomain-like"/>
    <property type="match status" value="1"/>
</dbReference>
<comment type="caution">
    <text evidence="9">The sequence shown here is derived from an EMBL/GenBank/DDBJ whole genome shotgun (WGS) entry which is preliminary data.</text>
</comment>
<dbReference type="EMBL" id="JACIBY010000005">
    <property type="protein sequence ID" value="MBB3838656.1"/>
    <property type="molecule type" value="Genomic_DNA"/>
</dbReference>
<dbReference type="InterPro" id="IPR025662">
    <property type="entry name" value="Sigma_54_int_dom_ATP-bd_1"/>
</dbReference>
<dbReference type="Pfam" id="PF00072">
    <property type="entry name" value="Response_reg"/>
    <property type="match status" value="1"/>
</dbReference>
<dbReference type="Pfam" id="PF25601">
    <property type="entry name" value="AAA_lid_14"/>
    <property type="match status" value="1"/>
</dbReference>
<evidence type="ECO:0000256" key="1">
    <source>
        <dbReference type="ARBA" id="ARBA00022741"/>
    </source>
</evidence>
<dbReference type="InterPro" id="IPR011006">
    <property type="entry name" value="CheY-like_superfamily"/>
</dbReference>
<evidence type="ECO:0000256" key="3">
    <source>
        <dbReference type="ARBA" id="ARBA00023015"/>
    </source>
</evidence>
<dbReference type="SMART" id="SM00382">
    <property type="entry name" value="AAA"/>
    <property type="match status" value="1"/>
</dbReference>
<dbReference type="AlphaFoldDB" id="A0A7W5ZKB1"/>
<reference evidence="9 10" key="1">
    <citation type="submission" date="2020-08" db="EMBL/GenBank/DDBJ databases">
        <title>Genomic Encyclopedia of Type Strains, Phase IV (KMG-IV): sequencing the most valuable type-strain genomes for metagenomic binning, comparative biology and taxonomic classification.</title>
        <authorList>
            <person name="Goeker M."/>
        </authorList>
    </citation>
    <scope>NUCLEOTIDE SEQUENCE [LARGE SCALE GENOMIC DNA]</scope>
    <source>
        <strain evidence="9 10">DSM 17976</strain>
    </source>
</reference>
<dbReference type="Gene3D" id="3.40.50.300">
    <property type="entry name" value="P-loop containing nucleotide triphosphate hydrolases"/>
    <property type="match status" value="1"/>
</dbReference>
<organism evidence="9 10">
    <name type="scientific">Runella defluvii</name>
    <dbReference type="NCBI Taxonomy" id="370973"/>
    <lineage>
        <taxon>Bacteria</taxon>
        <taxon>Pseudomonadati</taxon>
        <taxon>Bacteroidota</taxon>
        <taxon>Cytophagia</taxon>
        <taxon>Cytophagales</taxon>
        <taxon>Spirosomataceae</taxon>
        <taxon>Runella</taxon>
    </lineage>
</organism>
<dbReference type="SUPFAM" id="SSF52172">
    <property type="entry name" value="CheY-like"/>
    <property type="match status" value="1"/>
</dbReference>
<dbReference type="GO" id="GO:0005524">
    <property type="term" value="F:ATP binding"/>
    <property type="evidence" value="ECO:0007669"/>
    <property type="project" value="UniProtKB-KW"/>
</dbReference>
<dbReference type="PANTHER" id="PTHR32071">
    <property type="entry name" value="TRANSCRIPTIONAL REGULATORY PROTEIN"/>
    <property type="match status" value="1"/>
</dbReference>
<dbReference type="InterPro" id="IPR002078">
    <property type="entry name" value="Sigma_54_int"/>
</dbReference>
<evidence type="ECO:0000313" key="10">
    <source>
        <dbReference type="Proteomes" id="UP000541352"/>
    </source>
</evidence>
<proteinExistence type="predicted"/>
<dbReference type="Pfam" id="PF02954">
    <property type="entry name" value="HTH_8"/>
    <property type="match status" value="1"/>
</dbReference>
<dbReference type="GO" id="GO:0043565">
    <property type="term" value="F:sequence-specific DNA binding"/>
    <property type="evidence" value="ECO:0007669"/>
    <property type="project" value="InterPro"/>
</dbReference>
<keyword evidence="3" id="KW-0805">Transcription regulation</keyword>
<dbReference type="Proteomes" id="UP000541352">
    <property type="component" value="Unassembled WGS sequence"/>
</dbReference>
<accession>A0A7W5ZKB1</accession>
<dbReference type="InterPro" id="IPR001789">
    <property type="entry name" value="Sig_transdc_resp-reg_receiver"/>
</dbReference>
<name>A0A7W5ZKB1_9BACT</name>
<dbReference type="GO" id="GO:0000160">
    <property type="term" value="P:phosphorelay signal transduction system"/>
    <property type="evidence" value="ECO:0007669"/>
    <property type="project" value="InterPro"/>
</dbReference>
<keyword evidence="5" id="KW-0597">Phosphoprotein</keyword>
<sequence length="480" mass="54001">MLLIIDDDIAVCTSLSLLARKEGFDVAVAHNPDDAFRILKRHEVALVLLDMNFSNETSGRDGLQMLQELKTLKPTLPVILITGWATIDLAVQGMKLGAADFINKPWQNAHLIQSVRTALALAHSEAKGKEQRAEEMPDSSPIAPRPLPTALSRRALDKQFDFGQIVGESPQLVQILQTIGRIAHTDASVLILGESGTGKELVAEAIHQNSQRAKRPFVKVNLGGVSTSLFESEMFGHVRGAFTDARFDRTGRFEMANRGTIFLDEIGELDASSQVKLLRVLQDRTYEVLGSSKTKSVDVRVICATNRNLEEMVAKGTFREDLLYRINLIIIHLPALRERPNDIPLLVEFFVDNLRQIYQRPHLQVTREALQWLKNLNLPGNIRQLKNLVERTVLISHRDVLTIEDFQQNYQGTKNSALFPSPSSLPDVGSMTLEEMEIQMIRRAMEFHRGKVARVAKSLGITRSALYRRLEKFNIPFDEE</sequence>
<protein>
    <submittedName>
        <fullName evidence="9">DNA-binding NtrC family response regulator</fullName>
    </submittedName>
</protein>
<dbReference type="SUPFAM" id="SSF46689">
    <property type="entry name" value="Homeodomain-like"/>
    <property type="match status" value="1"/>
</dbReference>
<keyword evidence="1" id="KW-0547">Nucleotide-binding</keyword>
<dbReference type="PROSITE" id="PS50045">
    <property type="entry name" value="SIGMA54_INTERACT_4"/>
    <property type="match status" value="1"/>
</dbReference>
<dbReference type="PROSITE" id="PS50110">
    <property type="entry name" value="RESPONSE_REGULATORY"/>
    <property type="match status" value="1"/>
</dbReference>
<feature type="compositionally biased region" description="Basic and acidic residues" evidence="6">
    <location>
        <begin position="126"/>
        <end position="135"/>
    </location>
</feature>
<dbReference type="CDD" id="cd00009">
    <property type="entry name" value="AAA"/>
    <property type="match status" value="1"/>
</dbReference>
<feature type="modified residue" description="4-aspartylphosphate" evidence="5">
    <location>
        <position position="50"/>
    </location>
</feature>
<keyword evidence="9" id="KW-0238">DNA-binding</keyword>
<evidence type="ECO:0000259" key="7">
    <source>
        <dbReference type="PROSITE" id="PS50045"/>
    </source>
</evidence>
<dbReference type="InterPro" id="IPR003593">
    <property type="entry name" value="AAA+_ATPase"/>
</dbReference>
<dbReference type="InterPro" id="IPR002197">
    <property type="entry name" value="HTH_Fis"/>
</dbReference>
<evidence type="ECO:0000256" key="6">
    <source>
        <dbReference type="SAM" id="MobiDB-lite"/>
    </source>
</evidence>
<dbReference type="PRINTS" id="PR01590">
    <property type="entry name" value="HTHFIS"/>
</dbReference>
<keyword evidence="2" id="KW-0067">ATP-binding</keyword>
<feature type="domain" description="Sigma-54 factor interaction" evidence="7">
    <location>
        <begin position="165"/>
        <end position="394"/>
    </location>
</feature>
<evidence type="ECO:0000256" key="4">
    <source>
        <dbReference type="ARBA" id="ARBA00023163"/>
    </source>
</evidence>
<dbReference type="SMART" id="SM00448">
    <property type="entry name" value="REC"/>
    <property type="match status" value="1"/>
</dbReference>
<dbReference type="GO" id="GO:0006355">
    <property type="term" value="P:regulation of DNA-templated transcription"/>
    <property type="evidence" value="ECO:0007669"/>
    <property type="project" value="InterPro"/>
</dbReference>
<evidence type="ECO:0000256" key="5">
    <source>
        <dbReference type="PROSITE-ProRule" id="PRU00169"/>
    </source>
</evidence>